<organism evidence="1 2">
    <name type="scientific">Paraglaciecola polaris LMG 21857</name>
    <dbReference type="NCBI Taxonomy" id="1129793"/>
    <lineage>
        <taxon>Bacteria</taxon>
        <taxon>Pseudomonadati</taxon>
        <taxon>Pseudomonadota</taxon>
        <taxon>Gammaproteobacteria</taxon>
        <taxon>Alteromonadales</taxon>
        <taxon>Alteromonadaceae</taxon>
        <taxon>Paraglaciecola</taxon>
    </lineage>
</organism>
<proteinExistence type="predicted"/>
<dbReference type="AlphaFoldDB" id="K7AG12"/>
<comment type="caution">
    <text evidence="1">The sequence shown here is derived from an EMBL/GenBank/DDBJ whole genome shotgun (WGS) entry which is preliminary data.</text>
</comment>
<dbReference type="EMBL" id="BAER01000096">
    <property type="protein sequence ID" value="GAC34220.1"/>
    <property type="molecule type" value="Genomic_DNA"/>
</dbReference>
<name>K7AG12_9ALTE</name>
<gene>
    <name evidence="1" type="ORF">GPLA_3331</name>
</gene>
<evidence type="ECO:0000313" key="1">
    <source>
        <dbReference type="EMBL" id="GAC34220.1"/>
    </source>
</evidence>
<dbReference type="Proteomes" id="UP000006322">
    <property type="component" value="Unassembled WGS sequence"/>
</dbReference>
<keyword evidence="2" id="KW-1185">Reference proteome</keyword>
<protein>
    <submittedName>
        <fullName evidence="1">Uncharacterized protein</fullName>
    </submittedName>
</protein>
<evidence type="ECO:0000313" key="2">
    <source>
        <dbReference type="Proteomes" id="UP000006322"/>
    </source>
</evidence>
<sequence>MEKNQQIRLAFVYRVLNHFSELAKLARIDLTQGSPFLN</sequence>
<accession>K7AG12</accession>
<reference evidence="2" key="1">
    <citation type="journal article" date="2014" name="Environ. Microbiol.">
        <title>Comparative genomics of the marine bacterial genus Glaciecola reveals the high degree of genomic diversity and genomic characteristic for cold adaptation.</title>
        <authorList>
            <person name="Qin Q.L."/>
            <person name="Xie B.B."/>
            <person name="Yu Y."/>
            <person name="Shu Y.L."/>
            <person name="Rong J.C."/>
            <person name="Zhang Y.J."/>
            <person name="Zhao D.L."/>
            <person name="Chen X.L."/>
            <person name="Zhang X.Y."/>
            <person name="Chen B."/>
            <person name="Zhou B.C."/>
            <person name="Zhang Y.Z."/>
        </authorList>
    </citation>
    <scope>NUCLEOTIDE SEQUENCE [LARGE SCALE GENOMIC DNA]</scope>
    <source>
        <strain evidence="2">LMG 21857</strain>
    </source>
</reference>